<dbReference type="InterPro" id="IPR000421">
    <property type="entry name" value="FA58C"/>
</dbReference>
<dbReference type="Pfam" id="PF01120">
    <property type="entry name" value="Alpha_L_fucos"/>
    <property type="match status" value="1"/>
</dbReference>
<evidence type="ECO:0000256" key="3">
    <source>
        <dbReference type="ARBA" id="ARBA00022729"/>
    </source>
</evidence>
<evidence type="ECO:0000256" key="5">
    <source>
        <dbReference type="ARBA" id="ARBA00023295"/>
    </source>
</evidence>
<dbReference type="InterPro" id="IPR000933">
    <property type="entry name" value="Glyco_hydro_29"/>
</dbReference>
<dbReference type="AlphaFoldDB" id="A0A3E0GX22"/>
<dbReference type="GO" id="GO:0016139">
    <property type="term" value="P:glycoside catabolic process"/>
    <property type="evidence" value="ECO:0007669"/>
    <property type="project" value="TreeGrafter"/>
</dbReference>
<organism evidence="7 8">
    <name type="scientific">Kutzneria buriramensis</name>
    <dbReference type="NCBI Taxonomy" id="1045776"/>
    <lineage>
        <taxon>Bacteria</taxon>
        <taxon>Bacillati</taxon>
        <taxon>Actinomycetota</taxon>
        <taxon>Actinomycetes</taxon>
        <taxon>Pseudonocardiales</taxon>
        <taxon>Pseudonocardiaceae</taxon>
        <taxon>Kutzneria</taxon>
    </lineage>
</organism>
<dbReference type="InterPro" id="IPR057739">
    <property type="entry name" value="Glyco_hydro_29_N"/>
</dbReference>
<dbReference type="SMART" id="SM00812">
    <property type="entry name" value="Alpha_L_fucos"/>
    <property type="match status" value="1"/>
</dbReference>
<evidence type="ECO:0000313" key="7">
    <source>
        <dbReference type="EMBL" id="REH29661.1"/>
    </source>
</evidence>
<dbReference type="SUPFAM" id="SSF51445">
    <property type="entry name" value="(Trans)glycosidases"/>
    <property type="match status" value="1"/>
</dbReference>
<dbReference type="PANTHER" id="PTHR10030:SF37">
    <property type="entry name" value="ALPHA-L-FUCOSIDASE-RELATED"/>
    <property type="match status" value="1"/>
</dbReference>
<evidence type="ECO:0000256" key="4">
    <source>
        <dbReference type="ARBA" id="ARBA00022801"/>
    </source>
</evidence>
<dbReference type="InterPro" id="IPR008979">
    <property type="entry name" value="Galactose-bd-like_sf"/>
</dbReference>
<dbReference type="PANTHER" id="PTHR10030">
    <property type="entry name" value="ALPHA-L-FUCOSIDASE"/>
    <property type="match status" value="1"/>
</dbReference>
<protein>
    <recommendedName>
        <fullName evidence="2">alpha-L-fucosidase</fullName>
        <ecNumber evidence="2">3.2.1.51</ecNumber>
    </recommendedName>
</protein>
<feature type="domain" description="F5/8 type C" evidence="6">
    <location>
        <begin position="624"/>
        <end position="712"/>
    </location>
</feature>
<gene>
    <name evidence="7" type="ORF">BCF44_12488</name>
</gene>
<keyword evidence="5" id="KW-0326">Glycosidase</keyword>
<reference evidence="7 8" key="1">
    <citation type="submission" date="2018-08" db="EMBL/GenBank/DDBJ databases">
        <title>Genomic Encyclopedia of Archaeal and Bacterial Type Strains, Phase II (KMG-II): from individual species to whole genera.</title>
        <authorList>
            <person name="Goeker M."/>
        </authorList>
    </citation>
    <scope>NUCLEOTIDE SEQUENCE [LARGE SCALE GENOMIC DNA]</scope>
    <source>
        <strain evidence="7 8">DSM 45791</strain>
    </source>
</reference>
<evidence type="ECO:0000256" key="1">
    <source>
        <dbReference type="ARBA" id="ARBA00007951"/>
    </source>
</evidence>
<dbReference type="PROSITE" id="PS50022">
    <property type="entry name" value="FA58C_3"/>
    <property type="match status" value="1"/>
</dbReference>
<evidence type="ECO:0000256" key="2">
    <source>
        <dbReference type="ARBA" id="ARBA00012662"/>
    </source>
</evidence>
<dbReference type="Gene3D" id="2.60.120.260">
    <property type="entry name" value="Galactose-binding domain-like"/>
    <property type="match status" value="1"/>
</dbReference>
<evidence type="ECO:0000313" key="8">
    <source>
        <dbReference type="Proteomes" id="UP000256269"/>
    </source>
</evidence>
<dbReference type="GO" id="GO:0004560">
    <property type="term" value="F:alpha-L-fucosidase activity"/>
    <property type="evidence" value="ECO:0007669"/>
    <property type="project" value="InterPro"/>
</dbReference>
<dbReference type="GO" id="GO:0005764">
    <property type="term" value="C:lysosome"/>
    <property type="evidence" value="ECO:0007669"/>
    <property type="project" value="TreeGrafter"/>
</dbReference>
<keyword evidence="8" id="KW-1185">Reference proteome</keyword>
<dbReference type="GO" id="GO:0006004">
    <property type="term" value="P:fucose metabolic process"/>
    <property type="evidence" value="ECO:0007669"/>
    <property type="project" value="TreeGrafter"/>
</dbReference>
<comment type="similarity">
    <text evidence="1">Belongs to the glycosyl hydrolase 29 family.</text>
</comment>
<proteinExistence type="inferred from homology"/>
<keyword evidence="4" id="KW-0378">Hydrolase</keyword>
<accession>A0A3E0GX22</accession>
<dbReference type="InterPro" id="IPR017853">
    <property type="entry name" value="GH"/>
</dbReference>
<dbReference type="Gene3D" id="3.20.20.80">
    <property type="entry name" value="Glycosidases"/>
    <property type="match status" value="1"/>
</dbReference>
<name>A0A3E0GX22_9PSEU</name>
<dbReference type="Proteomes" id="UP000256269">
    <property type="component" value="Unassembled WGS sequence"/>
</dbReference>
<dbReference type="EMBL" id="QUNO01000024">
    <property type="protein sequence ID" value="REH29661.1"/>
    <property type="molecule type" value="Genomic_DNA"/>
</dbReference>
<dbReference type="Pfam" id="PF00754">
    <property type="entry name" value="F5_F8_type_C"/>
    <property type="match status" value="1"/>
</dbReference>
<keyword evidence="3" id="KW-0732">Signal</keyword>
<dbReference type="SUPFAM" id="SSF49785">
    <property type="entry name" value="Galactose-binding domain-like"/>
    <property type="match status" value="1"/>
</dbReference>
<comment type="caution">
    <text evidence="7">The sequence shown here is derived from an EMBL/GenBank/DDBJ whole genome shotgun (WGS) entry which is preliminary data.</text>
</comment>
<sequence length="715" mass="78331">MLAVVRDQIAVLGDGRDPTGAIVRTADVAPTVEIVPGTEVIDGVPFVYEAYSGGEVVVKLPDTILAGYGAPFVTDIANRHLFGAAPIPARRTPSNDLDAARKPVLASTGPCLWGAGSDARSPPFPEVVPVSAPESPLSRNGFLSDAVPLPPLRVPRVDLGLPQQPNERVSWLQDAKIGLFIHWGVYAGPAQGEWYQRDAGIKPSRYRSFLDESSLGQFTADRYDPTAWVRLAQEMGAKYVVLTARHHDGFGLSANTHPNAWTSLQPPLRRDFVADYVEAVRAVGLKVGLYYSPIDWRYPGYYDVTGAPLPVPPWNQEESGCDHRANARVLKEEVYQAVKQLVTDYGPIDQLWWDGGWLAENGSDAAGAFFWEPGQYRDPANEWPVDEYGVIDGATGRPLGLIGMVRLHQPNIVANSRSGWIGDHDVEEGGSVPTGPLRTGVVEKTFTIRGHWGYTAAATSMSYDEIMAVVVNSLVRNMTTLINVGPDRHGVVPQDSVDVLRRLGAFLSEYGESVYDTRGGPWQPCDGQFGFTHRDTTFYVHLLPGQPAGPFTTPAVGNARVRHVYDVRGKRNLPYRVSVDGRVIISGIDRAAHPQDTVLAVVLDRTVVATDVARAKADSGNRPWRQADLRRLVDITGVRIAWEFPDTVHRYRVEGSTDGATWTMLADRTDNSDTAQVHTLPCNGKARHVRITVVGPEAGRRASIRSFEVFDRPFS</sequence>
<evidence type="ECO:0000259" key="6">
    <source>
        <dbReference type="PROSITE" id="PS50022"/>
    </source>
</evidence>
<dbReference type="EC" id="3.2.1.51" evidence="2"/>